<protein>
    <submittedName>
        <fullName evidence="1">Uncharacterized protein</fullName>
    </submittedName>
</protein>
<reference evidence="1 2" key="1">
    <citation type="submission" date="2016-10" db="EMBL/GenBank/DDBJ databases">
        <authorList>
            <person name="de Groot N.N."/>
        </authorList>
    </citation>
    <scope>NUCLEOTIDE SEQUENCE [LARGE SCALE GENOMIC DNA]</scope>
    <source>
        <strain evidence="1 2">CGMCC 4.5598</strain>
    </source>
</reference>
<dbReference type="STRING" id="568860.SAMN05421811_127145"/>
<dbReference type="Proteomes" id="UP000199361">
    <property type="component" value="Unassembled WGS sequence"/>
</dbReference>
<evidence type="ECO:0000313" key="2">
    <source>
        <dbReference type="Proteomes" id="UP000199361"/>
    </source>
</evidence>
<dbReference type="OrthoDB" id="4739604at2"/>
<name>A0A1I0LVH0_9ACTN</name>
<dbReference type="RefSeq" id="WP_091094110.1">
    <property type="nucleotide sequence ID" value="NZ_FOHX01000027.1"/>
</dbReference>
<accession>A0A1I0LVH0</accession>
<evidence type="ECO:0000313" key="1">
    <source>
        <dbReference type="EMBL" id="SEU46789.1"/>
    </source>
</evidence>
<dbReference type="AlphaFoldDB" id="A0A1I0LVH0"/>
<sequence length="213" mass="23443">MSRHQDLLTTKALLTRWDLTRGCDDAQLTVKLVRDRWSLLVLYSGDTPTSAWVLPPGGADYDSIDVPHVDRWMKCSSEEMALYEIGERVTVGGRAGTVVGFGLEERPPAAGPWRFRLRVVYDDGVDGDPRPASVVHLAPAPAEAGECEGWLCGEVGALMCLTRAYGVHDGPIERKTLCEFHAKHGDRRLTVVRVLHEIVTQAVAVAADDRRKA</sequence>
<keyword evidence="2" id="KW-1185">Reference proteome</keyword>
<gene>
    <name evidence="1" type="ORF">SAMN05421811_127145</name>
</gene>
<organism evidence="1 2">
    <name type="scientific">Nonomuraea wenchangensis</name>
    <dbReference type="NCBI Taxonomy" id="568860"/>
    <lineage>
        <taxon>Bacteria</taxon>
        <taxon>Bacillati</taxon>
        <taxon>Actinomycetota</taxon>
        <taxon>Actinomycetes</taxon>
        <taxon>Streptosporangiales</taxon>
        <taxon>Streptosporangiaceae</taxon>
        <taxon>Nonomuraea</taxon>
    </lineage>
</organism>
<dbReference type="EMBL" id="FOHX01000027">
    <property type="protein sequence ID" value="SEU46789.1"/>
    <property type="molecule type" value="Genomic_DNA"/>
</dbReference>
<proteinExistence type="predicted"/>